<evidence type="ECO:0000256" key="1">
    <source>
        <dbReference type="SAM" id="Phobius"/>
    </source>
</evidence>
<keyword evidence="1" id="KW-1133">Transmembrane helix</keyword>
<evidence type="ECO:0000313" key="2">
    <source>
        <dbReference type="EMBL" id="KAH0852960.1"/>
    </source>
</evidence>
<proteinExistence type="predicted"/>
<keyword evidence="1" id="KW-0812">Transmembrane</keyword>
<reference evidence="2 3" key="1">
    <citation type="submission" date="2021-05" db="EMBL/GenBank/DDBJ databases">
        <title>Genome Assembly of Synthetic Allotetraploid Brassica napus Reveals Homoeologous Exchanges between Subgenomes.</title>
        <authorList>
            <person name="Davis J.T."/>
        </authorList>
    </citation>
    <scope>NUCLEOTIDE SEQUENCE [LARGE SCALE GENOMIC DNA]</scope>
    <source>
        <strain evidence="3">cv. Da-Ae</strain>
        <tissue evidence="2">Seedling</tissue>
    </source>
</reference>
<comment type="caution">
    <text evidence="2">The sequence shown here is derived from an EMBL/GenBank/DDBJ whole genome shotgun (WGS) entry which is preliminary data.</text>
</comment>
<dbReference type="EMBL" id="JAGKQM010000932">
    <property type="protein sequence ID" value="KAH0852960.1"/>
    <property type="molecule type" value="Genomic_DNA"/>
</dbReference>
<feature type="transmembrane region" description="Helical" evidence="1">
    <location>
        <begin position="58"/>
        <end position="79"/>
    </location>
</feature>
<keyword evidence="1" id="KW-0472">Membrane</keyword>
<accession>A0ABQ7XD82</accession>
<dbReference type="Proteomes" id="UP000824890">
    <property type="component" value="Unassembled WGS sequence"/>
</dbReference>
<gene>
    <name evidence="2" type="ORF">HID58_093592</name>
</gene>
<keyword evidence="3" id="KW-1185">Reference proteome</keyword>
<protein>
    <submittedName>
        <fullName evidence="2">Uncharacterized protein</fullName>
    </submittedName>
</protein>
<organism evidence="2 3">
    <name type="scientific">Brassica napus</name>
    <name type="common">Rape</name>
    <dbReference type="NCBI Taxonomy" id="3708"/>
    <lineage>
        <taxon>Eukaryota</taxon>
        <taxon>Viridiplantae</taxon>
        <taxon>Streptophyta</taxon>
        <taxon>Embryophyta</taxon>
        <taxon>Tracheophyta</taxon>
        <taxon>Spermatophyta</taxon>
        <taxon>Magnoliopsida</taxon>
        <taxon>eudicotyledons</taxon>
        <taxon>Gunneridae</taxon>
        <taxon>Pentapetalae</taxon>
        <taxon>rosids</taxon>
        <taxon>malvids</taxon>
        <taxon>Brassicales</taxon>
        <taxon>Brassicaceae</taxon>
        <taxon>Brassiceae</taxon>
        <taxon>Brassica</taxon>
    </lineage>
</organism>
<evidence type="ECO:0000313" key="3">
    <source>
        <dbReference type="Proteomes" id="UP000824890"/>
    </source>
</evidence>
<sequence length="189" mass="21615">MVWPKSYYVSSLSMLGLRRTTVLALPEASPLLAFSPLKDFPTITLRPIVGINNLNGKALYILNVVASVGLGSWMFLLSLSQILLRGNTLDQHNQSLLPHFHKISFHIERERMIAHISNPSKHKIIIIAKLIAFLRLQKSTSWCNDNPLRREEEDKEDNAEDEEAVMKARAVDDWKDYNPCGAFTRQRIY</sequence>
<name>A0ABQ7XD82_BRANA</name>